<keyword evidence="5" id="KW-0325">Glycoprotein</keyword>
<dbReference type="PANTHER" id="PTHR24042">
    <property type="entry name" value="NEL HOMOLOG"/>
    <property type="match status" value="1"/>
</dbReference>
<protein>
    <recommendedName>
        <fullName evidence="7">EGF-like domain-containing protein</fullName>
    </recommendedName>
</protein>
<proteinExistence type="predicted"/>
<keyword evidence="9" id="KW-1185">Reference proteome</keyword>
<dbReference type="PROSITE" id="PS01186">
    <property type="entry name" value="EGF_2"/>
    <property type="match status" value="4"/>
</dbReference>
<dbReference type="SMART" id="SM00181">
    <property type="entry name" value="EGF"/>
    <property type="match status" value="4"/>
</dbReference>
<dbReference type="InterPro" id="IPR051586">
    <property type="entry name" value="PKC-binding_NELL"/>
</dbReference>
<dbReference type="PROSITE" id="PS00010">
    <property type="entry name" value="ASX_HYDROXYL"/>
    <property type="match status" value="4"/>
</dbReference>
<feature type="domain" description="EGF-like" evidence="7">
    <location>
        <begin position="171"/>
        <end position="212"/>
    </location>
</feature>
<dbReference type="PROSITE" id="PS01187">
    <property type="entry name" value="EGF_CA"/>
    <property type="match status" value="3"/>
</dbReference>
<dbReference type="Pfam" id="PF12947">
    <property type="entry name" value="EGF_3"/>
    <property type="match status" value="3"/>
</dbReference>
<keyword evidence="3" id="KW-0677">Repeat</keyword>
<dbReference type="InterPro" id="IPR049883">
    <property type="entry name" value="NOTCH1_EGF-like"/>
</dbReference>
<name>A0ABN8SH47_9CNID</name>
<dbReference type="SMART" id="SM00179">
    <property type="entry name" value="EGF_CA"/>
    <property type="match status" value="4"/>
</dbReference>
<gene>
    <name evidence="8" type="ORF">PEVE_00020243</name>
</gene>
<dbReference type="InterPro" id="IPR000152">
    <property type="entry name" value="EGF-type_Asp/Asn_hydroxyl_site"/>
</dbReference>
<dbReference type="SUPFAM" id="SSF57184">
    <property type="entry name" value="Growth factor receptor domain"/>
    <property type="match status" value="1"/>
</dbReference>
<dbReference type="CDD" id="cd00054">
    <property type="entry name" value="EGF_CA"/>
    <property type="match status" value="3"/>
</dbReference>
<dbReference type="InterPro" id="IPR009030">
    <property type="entry name" value="Growth_fac_rcpt_cys_sf"/>
</dbReference>
<dbReference type="InterPro" id="IPR000742">
    <property type="entry name" value="EGF"/>
</dbReference>
<dbReference type="PROSITE" id="PS50026">
    <property type="entry name" value="EGF_3"/>
    <property type="match status" value="4"/>
</dbReference>
<reference evidence="8 9" key="1">
    <citation type="submission" date="2022-05" db="EMBL/GenBank/DDBJ databases">
        <authorList>
            <consortium name="Genoscope - CEA"/>
            <person name="William W."/>
        </authorList>
    </citation>
    <scope>NUCLEOTIDE SEQUENCE [LARGE SCALE GENOMIC DNA]</scope>
</reference>
<evidence type="ECO:0000256" key="5">
    <source>
        <dbReference type="ARBA" id="ARBA00023180"/>
    </source>
</evidence>
<feature type="non-terminal residue" evidence="8">
    <location>
        <position position="1"/>
    </location>
</feature>
<dbReference type="Pfam" id="PF07645">
    <property type="entry name" value="EGF_CA"/>
    <property type="match status" value="1"/>
</dbReference>
<feature type="domain" description="EGF-like" evidence="7">
    <location>
        <begin position="42"/>
        <end position="82"/>
    </location>
</feature>
<dbReference type="InterPro" id="IPR057774">
    <property type="entry name" value="D8C_UMOD/GP2/OIT3-like"/>
</dbReference>
<dbReference type="Pfam" id="PF23283">
    <property type="entry name" value="D8C_UMOD"/>
    <property type="match status" value="1"/>
</dbReference>
<evidence type="ECO:0000256" key="4">
    <source>
        <dbReference type="ARBA" id="ARBA00023157"/>
    </source>
</evidence>
<feature type="domain" description="EGF-like" evidence="7">
    <location>
        <begin position="83"/>
        <end position="123"/>
    </location>
</feature>
<dbReference type="PANTHER" id="PTHR24042:SF5">
    <property type="entry name" value="EGF-LIKE CALCIUM-BINDING DOMAIN-CONTAINING PROTEIN"/>
    <property type="match status" value="1"/>
</dbReference>
<dbReference type="Gene3D" id="2.10.25.10">
    <property type="entry name" value="Laminin"/>
    <property type="match status" value="4"/>
</dbReference>
<evidence type="ECO:0000313" key="9">
    <source>
        <dbReference type="Proteomes" id="UP001159427"/>
    </source>
</evidence>
<dbReference type="EMBL" id="CALNXI010002718">
    <property type="protein sequence ID" value="CAH3190226.1"/>
    <property type="molecule type" value="Genomic_DNA"/>
</dbReference>
<evidence type="ECO:0000259" key="7">
    <source>
        <dbReference type="PROSITE" id="PS50026"/>
    </source>
</evidence>
<evidence type="ECO:0000256" key="2">
    <source>
        <dbReference type="ARBA" id="ARBA00022729"/>
    </source>
</evidence>
<organism evidence="8 9">
    <name type="scientific">Porites evermanni</name>
    <dbReference type="NCBI Taxonomy" id="104178"/>
    <lineage>
        <taxon>Eukaryota</taxon>
        <taxon>Metazoa</taxon>
        <taxon>Cnidaria</taxon>
        <taxon>Anthozoa</taxon>
        <taxon>Hexacorallia</taxon>
        <taxon>Scleractinia</taxon>
        <taxon>Fungiina</taxon>
        <taxon>Poritidae</taxon>
        <taxon>Porites</taxon>
    </lineage>
</organism>
<keyword evidence="2" id="KW-0732">Signal</keyword>
<evidence type="ECO:0000256" key="1">
    <source>
        <dbReference type="ARBA" id="ARBA00022536"/>
    </source>
</evidence>
<keyword evidence="4" id="KW-1015">Disulfide bond</keyword>
<feature type="domain" description="EGF-like" evidence="7">
    <location>
        <begin position="1"/>
        <end position="41"/>
    </location>
</feature>
<comment type="caution">
    <text evidence="8">The sequence shown here is derived from an EMBL/GenBank/DDBJ whole genome shotgun (WGS) entry which is preliminary data.</text>
</comment>
<comment type="caution">
    <text evidence="6">Lacks conserved residue(s) required for the propagation of feature annotation.</text>
</comment>
<evidence type="ECO:0000256" key="3">
    <source>
        <dbReference type="ARBA" id="ARBA00022737"/>
    </source>
</evidence>
<keyword evidence="1 6" id="KW-0245">EGF-like domain</keyword>
<sequence length="331" mass="36383">DDDECLKTPPVCDDNAICNNTLGSYRCSCKAGFRGDGKTCQDINECTTNARNCDANAFCNNTEGSYNCTCSPGYTGNGTLCADINECNSNVHNCDVNAFCNNTEGSYNCTCSPGFNGNGTLCTVDRCQLNFCLRSSCSHQSVSRCLEPVMKNSPFDFDLLRETFLIWNHTDMDECSGGNHTCDRDRATCTNTIGSYKCACKDGYDRDGETCIAPECKNYTTLDQGSRKATSSAGTFCDSILSGWHRFSGSAGKKMVTCCVEENKCSKHPGWLNGTHPTVAQGKVTRRACFRKTSNCCQWSMNIKVRNCGDYFVYLLNGTPQSRCILQYCTR</sequence>
<dbReference type="InterPro" id="IPR001881">
    <property type="entry name" value="EGF-like_Ca-bd_dom"/>
</dbReference>
<dbReference type="Proteomes" id="UP001159427">
    <property type="component" value="Unassembled WGS sequence"/>
</dbReference>
<dbReference type="InterPro" id="IPR018097">
    <property type="entry name" value="EGF_Ca-bd_CS"/>
</dbReference>
<accession>A0ABN8SH47</accession>
<dbReference type="SUPFAM" id="SSF57196">
    <property type="entry name" value="EGF/Laminin"/>
    <property type="match status" value="1"/>
</dbReference>
<evidence type="ECO:0000256" key="6">
    <source>
        <dbReference type="PROSITE-ProRule" id="PRU00076"/>
    </source>
</evidence>
<evidence type="ECO:0000313" key="8">
    <source>
        <dbReference type="EMBL" id="CAH3190226.1"/>
    </source>
</evidence>
<dbReference type="InterPro" id="IPR024731">
    <property type="entry name" value="NELL2-like_EGF"/>
</dbReference>